<feature type="chain" id="PRO_5044194025" evidence="1">
    <location>
        <begin position="27"/>
        <end position="166"/>
    </location>
</feature>
<evidence type="ECO:0000313" key="2">
    <source>
        <dbReference type="EMBL" id="BFO77305.1"/>
    </source>
</evidence>
<protein>
    <submittedName>
        <fullName evidence="2">DUF4251 domain-containing protein</fullName>
    </submittedName>
</protein>
<dbReference type="Pfam" id="PF14059">
    <property type="entry name" value="DUF4251"/>
    <property type="match status" value="1"/>
</dbReference>
<keyword evidence="1" id="KW-0732">Signal</keyword>
<dbReference type="AlphaFoldDB" id="A0AB33J670"/>
<dbReference type="PROSITE" id="PS51257">
    <property type="entry name" value="PROKAR_LIPOPROTEIN"/>
    <property type="match status" value="1"/>
</dbReference>
<feature type="signal peptide" evidence="1">
    <location>
        <begin position="1"/>
        <end position="26"/>
    </location>
</feature>
<accession>A0AB33J670</accession>
<evidence type="ECO:0000256" key="1">
    <source>
        <dbReference type="SAM" id="SignalP"/>
    </source>
</evidence>
<reference evidence="2" key="1">
    <citation type="submission" date="2024-07" db="EMBL/GenBank/DDBJ databases">
        <title>Complete genome sequence of Prevotella sp. YM-2024 GTC17259.</title>
        <authorList>
            <person name="Hayashi M."/>
            <person name="Muto Y."/>
            <person name="Tanaka K."/>
            <person name="Niwa H."/>
        </authorList>
    </citation>
    <scope>NUCLEOTIDE SEQUENCE</scope>
    <source>
        <strain evidence="2">GTC17259</strain>
    </source>
</reference>
<proteinExistence type="predicted"/>
<gene>
    <name evidence="2" type="ORF">GTC17259_23550</name>
</gene>
<dbReference type="InterPro" id="IPR025347">
    <property type="entry name" value="DUF4251"/>
</dbReference>
<dbReference type="EMBL" id="AP035787">
    <property type="protein sequence ID" value="BFO77305.1"/>
    <property type="molecule type" value="Genomic_DNA"/>
</dbReference>
<sequence>MQMMRKLYVMALVATLLAACGTPRTAAEKAVLRQRTAQRVEQALAERHYTIAVDYMQPAVGPTRRLDYGYSLTVKGDTLNSYLPYFGRAYSVPYGGGKGLNFVAPIVGYAERQMKPGLREIVIETDNKEDQLQYVLSVFENGSTSIMVYARQRERIGFTGNMELDK</sequence>
<name>A0AB33J670_9BACT</name>
<organism evidence="2">
    <name type="scientific">Prevotella sp. GTC17259</name>
    <dbReference type="NCBI Taxonomy" id="3236795"/>
    <lineage>
        <taxon>Bacteria</taxon>
        <taxon>Pseudomonadati</taxon>
        <taxon>Bacteroidota</taxon>
        <taxon>Bacteroidia</taxon>
        <taxon>Bacteroidales</taxon>
        <taxon>Prevotellaceae</taxon>
        <taxon>Prevotella</taxon>
    </lineage>
</organism>
<dbReference type="Gene3D" id="2.40.128.410">
    <property type="match status" value="1"/>
</dbReference>